<accession>A0A382V471</accession>
<name>A0A382V471_9ZZZZ</name>
<proteinExistence type="predicted"/>
<gene>
    <name evidence="1" type="ORF">METZ01_LOCUS393582</name>
</gene>
<organism evidence="1">
    <name type="scientific">marine metagenome</name>
    <dbReference type="NCBI Taxonomy" id="408172"/>
    <lineage>
        <taxon>unclassified sequences</taxon>
        <taxon>metagenomes</taxon>
        <taxon>ecological metagenomes</taxon>
    </lineage>
</organism>
<reference evidence="1" key="1">
    <citation type="submission" date="2018-05" db="EMBL/GenBank/DDBJ databases">
        <authorList>
            <person name="Lanie J.A."/>
            <person name="Ng W.-L."/>
            <person name="Kazmierczak K.M."/>
            <person name="Andrzejewski T.M."/>
            <person name="Davidsen T.M."/>
            <person name="Wayne K.J."/>
            <person name="Tettelin H."/>
            <person name="Glass J.I."/>
            <person name="Rusch D."/>
            <person name="Podicherti R."/>
            <person name="Tsui H.-C.T."/>
            <person name="Winkler M.E."/>
        </authorList>
    </citation>
    <scope>NUCLEOTIDE SEQUENCE</scope>
</reference>
<dbReference type="AlphaFoldDB" id="A0A382V471"/>
<protein>
    <submittedName>
        <fullName evidence="1">Uncharacterized protein</fullName>
    </submittedName>
</protein>
<evidence type="ECO:0000313" key="1">
    <source>
        <dbReference type="EMBL" id="SVD40728.1"/>
    </source>
</evidence>
<dbReference type="EMBL" id="UINC01148695">
    <property type="protein sequence ID" value="SVD40728.1"/>
    <property type="molecule type" value="Genomic_DNA"/>
</dbReference>
<sequence length="74" mass="8206">MHNSNLAQPGGSGNWAFEGTRVLIIIKKHLKMHHTQTTFCSVLESSLVHWYSVGGRLAPDGLLANPVRSERKQP</sequence>